<sequence length="282" mass="32127">MKYDFKNDWKAHVSDELLLQGFKYDDSKDLTDNSIILFNINRRLPMQTPRKVIFSSEFYCPDENRRGLDHLVKKIEAGDCLTPNLSKTISRADYNDAALDGWGIHHFHLGGKQINGVVERTKNVVFVFILADCALFIQILAHGKGYPDLWVNTSLLEIIHNNWPDTISHMKTTLSGTKLSASERTNLRRCNTNVNIEVSDGTVYFSPGGGRMINGDSITDFMSLQLIYRDLEYLEAIVAQTADQIKQKIITPNGDLHFRVDFSDIKKLRVIEVNSKTVLNFQ</sequence>
<gene>
    <name evidence="1" type="ORF">V6257_10545</name>
</gene>
<dbReference type="EMBL" id="JBAKAW010000009">
    <property type="protein sequence ID" value="MEL0655469.1"/>
    <property type="molecule type" value="Genomic_DNA"/>
</dbReference>
<protein>
    <submittedName>
        <fullName evidence="1">Uncharacterized protein</fullName>
    </submittedName>
</protein>
<name>A0ABU9H0T2_9GAMM</name>
<dbReference type="RefSeq" id="WP_341602665.1">
    <property type="nucleotide sequence ID" value="NZ_JBAKAW010000009.1"/>
</dbReference>
<accession>A0ABU9H0T2</accession>
<organism evidence="1 2">
    <name type="scientific">Pseudoalteromonas issachenkonii</name>
    <dbReference type="NCBI Taxonomy" id="152297"/>
    <lineage>
        <taxon>Bacteria</taxon>
        <taxon>Pseudomonadati</taxon>
        <taxon>Pseudomonadota</taxon>
        <taxon>Gammaproteobacteria</taxon>
        <taxon>Alteromonadales</taxon>
        <taxon>Pseudoalteromonadaceae</taxon>
        <taxon>Pseudoalteromonas</taxon>
    </lineage>
</organism>
<keyword evidence="2" id="KW-1185">Reference proteome</keyword>
<dbReference type="Proteomes" id="UP001371391">
    <property type="component" value="Unassembled WGS sequence"/>
</dbReference>
<proteinExistence type="predicted"/>
<evidence type="ECO:0000313" key="1">
    <source>
        <dbReference type="EMBL" id="MEL0655469.1"/>
    </source>
</evidence>
<evidence type="ECO:0000313" key="2">
    <source>
        <dbReference type="Proteomes" id="UP001371391"/>
    </source>
</evidence>
<comment type="caution">
    <text evidence="1">The sequence shown here is derived from an EMBL/GenBank/DDBJ whole genome shotgun (WGS) entry which is preliminary data.</text>
</comment>
<reference evidence="1 2" key="1">
    <citation type="submission" date="2024-02" db="EMBL/GenBank/DDBJ databases">
        <title>Bacteria isolated from the canopy kelp, Nereocystis luetkeana.</title>
        <authorList>
            <person name="Pfister C.A."/>
            <person name="Younker I.T."/>
            <person name="Light S.H."/>
        </authorList>
    </citation>
    <scope>NUCLEOTIDE SEQUENCE [LARGE SCALE GENOMIC DNA]</scope>
    <source>
        <strain evidence="1 2">TI.1.03</strain>
    </source>
</reference>